<dbReference type="EC" id="3.-.-.-" evidence="3"/>
<protein>
    <submittedName>
        <fullName evidence="3">Serine hydrolase domain-containing protein</fullName>
        <ecNumber evidence="3">3.-.-.-</ecNumber>
    </submittedName>
</protein>
<dbReference type="PANTHER" id="PTHR46825:SF7">
    <property type="entry name" value="D-ALANYL-D-ALANINE CARBOXYPEPTIDASE"/>
    <property type="match status" value="1"/>
</dbReference>
<dbReference type="Proteomes" id="UP001597116">
    <property type="component" value="Unassembled WGS sequence"/>
</dbReference>
<dbReference type="Gene3D" id="3.40.710.10">
    <property type="entry name" value="DD-peptidase/beta-lactamase superfamily"/>
    <property type="match status" value="1"/>
</dbReference>
<name>A0ABW3Q7M4_9BACT</name>
<evidence type="ECO:0000313" key="3">
    <source>
        <dbReference type="EMBL" id="MFD1141927.1"/>
    </source>
</evidence>
<comment type="caution">
    <text evidence="3">The sequence shown here is derived from an EMBL/GenBank/DDBJ whole genome shotgun (WGS) entry which is preliminary data.</text>
</comment>
<feature type="chain" id="PRO_5046282244" evidence="1">
    <location>
        <begin position="23"/>
        <end position="386"/>
    </location>
</feature>
<dbReference type="PROSITE" id="PS51257">
    <property type="entry name" value="PROKAR_LIPOPROTEIN"/>
    <property type="match status" value="1"/>
</dbReference>
<evidence type="ECO:0000313" key="4">
    <source>
        <dbReference type="Proteomes" id="UP001597116"/>
    </source>
</evidence>
<dbReference type="RefSeq" id="WP_265992433.1">
    <property type="nucleotide sequence ID" value="NZ_CP110973.1"/>
</dbReference>
<keyword evidence="3" id="KW-0378">Hydrolase</keyword>
<keyword evidence="1" id="KW-0732">Signal</keyword>
<keyword evidence="4" id="KW-1185">Reference proteome</keyword>
<sequence length="386" mass="42716">MKSFLITALLVGLLSCTPNDYAVPTVSCLESTPVNSNYSKAQAIQELLNQYTAEGIPGLAVAVYTPQEGYWAGAAGYARLEDKTALQICHLQYGQSVAKTYTAVGILKLVEAGKLELDAPITKYLPAHLTDYITDAATITVRMLLNHTSGIPGYSLDNDYVTVLLQHPLRTFTAEAYLSYIRKAPLRFKPGLYFEYSDTNYLLLAQIANHVHGNYDQLIQESILTPLNLRQTFYDNMQQQPNLVNSYFDRFGDGRLENVSQMQQANVNSLMGDDGITASPLDYIKFLQGLFSGQLLSQKSLVAMTTWINNKDGRPNYGMGLYYSHLANQVAYGHGGAGLGAGCALYYFPEKNIYVFLGTNLGTLTDGPYVRKVGEMRDKLLDLLLK</sequence>
<dbReference type="InterPro" id="IPR012338">
    <property type="entry name" value="Beta-lactam/transpept-like"/>
</dbReference>
<gene>
    <name evidence="3" type="ORF">ACFQ4C_12440</name>
</gene>
<organism evidence="3 4">
    <name type="scientific">Larkinella insperata</name>
    <dbReference type="NCBI Taxonomy" id="332158"/>
    <lineage>
        <taxon>Bacteria</taxon>
        <taxon>Pseudomonadati</taxon>
        <taxon>Bacteroidota</taxon>
        <taxon>Cytophagia</taxon>
        <taxon>Cytophagales</taxon>
        <taxon>Spirosomataceae</taxon>
        <taxon>Larkinella</taxon>
    </lineage>
</organism>
<feature type="domain" description="Beta-lactamase-related" evidence="2">
    <location>
        <begin position="46"/>
        <end position="363"/>
    </location>
</feature>
<feature type="signal peptide" evidence="1">
    <location>
        <begin position="1"/>
        <end position="22"/>
    </location>
</feature>
<proteinExistence type="predicted"/>
<dbReference type="SUPFAM" id="SSF56601">
    <property type="entry name" value="beta-lactamase/transpeptidase-like"/>
    <property type="match status" value="1"/>
</dbReference>
<evidence type="ECO:0000259" key="2">
    <source>
        <dbReference type="Pfam" id="PF00144"/>
    </source>
</evidence>
<dbReference type="PANTHER" id="PTHR46825">
    <property type="entry name" value="D-ALANYL-D-ALANINE-CARBOXYPEPTIDASE/ENDOPEPTIDASE AMPH"/>
    <property type="match status" value="1"/>
</dbReference>
<evidence type="ECO:0000256" key="1">
    <source>
        <dbReference type="SAM" id="SignalP"/>
    </source>
</evidence>
<dbReference type="InterPro" id="IPR001466">
    <property type="entry name" value="Beta-lactam-related"/>
</dbReference>
<dbReference type="Pfam" id="PF00144">
    <property type="entry name" value="Beta-lactamase"/>
    <property type="match status" value="1"/>
</dbReference>
<accession>A0ABW3Q7M4</accession>
<dbReference type="GO" id="GO:0016787">
    <property type="term" value="F:hydrolase activity"/>
    <property type="evidence" value="ECO:0007669"/>
    <property type="project" value="UniProtKB-KW"/>
</dbReference>
<reference evidence="4" key="1">
    <citation type="journal article" date="2019" name="Int. J. Syst. Evol. Microbiol.">
        <title>The Global Catalogue of Microorganisms (GCM) 10K type strain sequencing project: providing services to taxonomists for standard genome sequencing and annotation.</title>
        <authorList>
            <consortium name="The Broad Institute Genomics Platform"/>
            <consortium name="The Broad Institute Genome Sequencing Center for Infectious Disease"/>
            <person name="Wu L."/>
            <person name="Ma J."/>
        </authorList>
    </citation>
    <scope>NUCLEOTIDE SEQUENCE [LARGE SCALE GENOMIC DNA]</scope>
    <source>
        <strain evidence="4">CCUG 55608</strain>
    </source>
</reference>
<dbReference type="InterPro" id="IPR050491">
    <property type="entry name" value="AmpC-like"/>
</dbReference>
<dbReference type="EMBL" id="JBHTLP010000008">
    <property type="protein sequence ID" value="MFD1141927.1"/>
    <property type="molecule type" value="Genomic_DNA"/>
</dbReference>